<comment type="caution">
    <text evidence="5">The sequence shown here is derived from an EMBL/GenBank/DDBJ whole genome shotgun (WGS) entry which is preliminary data.</text>
</comment>
<evidence type="ECO:0000313" key="5">
    <source>
        <dbReference type="EMBL" id="GGC37303.1"/>
    </source>
</evidence>
<dbReference type="PIRSF" id="PIRSF006278">
    <property type="entry name" value="ACCD_DCysDesulf"/>
    <property type="match status" value="1"/>
</dbReference>
<dbReference type="RefSeq" id="WP_188463556.1">
    <property type="nucleotide sequence ID" value="NZ_BAABHU010000007.1"/>
</dbReference>
<evidence type="ECO:0000256" key="1">
    <source>
        <dbReference type="ARBA" id="ARBA00001933"/>
    </source>
</evidence>
<dbReference type="PANTHER" id="PTHR43780:SF2">
    <property type="entry name" value="1-AMINOCYCLOPROPANE-1-CARBOXYLATE DEAMINASE-RELATED"/>
    <property type="match status" value="1"/>
</dbReference>
<comment type="similarity">
    <text evidence="2">Belongs to the ACC deaminase/D-cysteine desulfhydrase family.</text>
</comment>
<keyword evidence="6" id="KW-1185">Reference proteome</keyword>
<evidence type="ECO:0000256" key="3">
    <source>
        <dbReference type="ARBA" id="ARBA00022898"/>
    </source>
</evidence>
<dbReference type="Gene3D" id="3.40.50.1100">
    <property type="match status" value="2"/>
</dbReference>
<evidence type="ECO:0000256" key="2">
    <source>
        <dbReference type="ARBA" id="ARBA00008639"/>
    </source>
</evidence>
<dbReference type="InterPro" id="IPR027278">
    <property type="entry name" value="ACCD_DCysDesulf"/>
</dbReference>
<evidence type="ECO:0000259" key="4">
    <source>
        <dbReference type="Pfam" id="PF00291"/>
    </source>
</evidence>
<dbReference type="PANTHER" id="PTHR43780">
    <property type="entry name" value="1-AMINOCYCLOPROPANE-1-CARBOXYLATE DEAMINASE-RELATED"/>
    <property type="match status" value="1"/>
</dbReference>
<gene>
    <name evidence="5" type="primary">dcyD</name>
    <name evidence="5" type="ORF">GCM10011506_23360</name>
</gene>
<accession>A0ABQ1MEH4</accession>
<feature type="domain" description="Tryptophan synthase beta chain-like PALP" evidence="4">
    <location>
        <begin position="36"/>
        <end position="279"/>
    </location>
</feature>
<dbReference type="SUPFAM" id="SSF53686">
    <property type="entry name" value="Tryptophan synthase beta subunit-like PLP-dependent enzymes"/>
    <property type="match status" value="1"/>
</dbReference>
<evidence type="ECO:0000313" key="6">
    <source>
        <dbReference type="Proteomes" id="UP000636010"/>
    </source>
</evidence>
<comment type="cofactor">
    <cofactor evidence="1">
        <name>pyridoxal 5'-phosphate</name>
        <dbReference type="ChEBI" id="CHEBI:597326"/>
    </cofactor>
</comment>
<keyword evidence="3" id="KW-0663">Pyridoxal phosphate</keyword>
<dbReference type="InterPro" id="IPR036052">
    <property type="entry name" value="TrpB-like_PALP_sf"/>
</dbReference>
<protein>
    <submittedName>
        <fullName evidence="5">1-aminocyclopropane-1-carboxylate deaminase</fullName>
    </submittedName>
</protein>
<dbReference type="InterPro" id="IPR001926">
    <property type="entry name" value="TrpB-like_PALP"/>
</dbReference>
<proteinExistence type="inferred from homology"/>
<reference evidence="6" key="1">
    <citation type="journal article" date="2019" name="Int. J. Syst. Evol. Microbiol.">
        <title>The Global Catalogue of Microorganisms (GCM) 10K type strain sequencing project: providing services to taxonomists for standard genome sequencing and annotation.</title>
        <authorList>
            <consortium name="The Broad Institute Genomics Platform"/>
            <consortium name="The Broad Institute Genome Sequencing Center for Infectious Disease"/>
            <person name="Wu L."/>
            <person name="Ma J."/>
        </authorList>
    </citation>
    <scope>NUCLEOTIDE SEQUENCE [LARGE SCALE GENOMIC DNA]</scope>
    <source>
        <strain evidence="6">CGMCC 1.10832</strain>
    </source>
</reference>
<dbReference type="Pfam" id="PF00291">
    <property type="entry name" value="PALP"/>
    <property type="match status" value="1"/>
</dbReference>
<dbReference type="EMBL" id="BMEC01000007">
    <property type="protein sequence ID" value="GGC37303.1"/>
    <property type="molecule type" value="Genomic_DNA"/>
</dbReference>
<sequence>MSLVNFFQPENVTIQKVHYAGLIFDVLRLDKIHLSASGNKFFKLKYNLQKAQNEQKKMVLTFGGAFSNHIISTACAANACGFSSVGIIRGEEVENPTLSAAKAQGMHLKFVSRGQFRDKNDADFIQQLKEEFGDFYLIPEGGTNDLAIKGTQEISSLIPEEYDLIGVSVGTGGTMAGLVHSKREHQQILGFSALKGNWIEQEMLEMAATHEGWQIHQDLFFGGYARWKPELIELINDFYQKTGIPLDPIYNGKMIYGLLSAWKSGQISPDHNILAIHTGGLQGIAGFNARFGNIIEI</sequence>
<dbReference type="Proteomes" id="UP000636010">
    <property type="component" value="Unassembled WGS sequence"/>
</dbReference>
<name>A0ABQ1MEH4_9BACT</name>
<organism evidence="5 6">
    <name type="scientific">Marivirga lumbricoides</name>
    <dbReference type="NCBI Taxonomy" id="1046115"/>
    <lineage>
        <taxon>Bacteria</taxon>
        <taxon>Pseudomonadati</taxon>
        <taxon>Bacteroidota</taxon>
        <taxon>Cytophagia</taxon>
        <taxon>Cytophagales</taxon>
        <taxon>Marivirgaceae</taxon>
        <taxon>Marivirga</taxon>
    </lineage>
</organism>